<comment type="similarity">
    <text evidence="2">Belongs to the polysaccharide lyase 1 family.</text>
</comment>
<dbReference type="PANTHER" id="PTHR31683">
    <property type="entry name" value="PECTATE LYASE 18-RELATED"/>
    <property type="match status" value="1"/>
</dbReference>
<dbReference type="InterPro" id="IPR002022">
    <property type="entry name" value="Pec_lyase"/>
</dbReference>
<keyword evidence="2" id="KW-0119">Carbohydrate metabolism</keyword>
<dbReference type="InterPro" id="IPR011050">
    <property type="entry name" value="Pectin_lyase_fold/virulence"/>
</dbReference>
<feature type="compositionally biased region" description="Gly residues" evidence="3">
    <location>
        <begin position="175"/>
        <end position="186"/>
    </location>
</feature>
<feature type="domain" description="Pectate lyase" evidence="4">
    <location>
        <begin position="191"/>
        <end position="453"/>
    </location>
</feature>
<dbReference type="GO" id="GO:0005576">
    <property type="term" value="C:extracellular region"/>
    <property type="evidence" value="ECO:0007669"/>
    <property type="project" value="UniProtKB-SubCell"/>
</dbReference>
<gene>
    <name evidence="5" type="ORF">SAMN05192548_1011149</name>
</gene>
<feature type="compositionally biased region" description="Low complexity" evidence="3">
    <location>
        <begin position="135"/>
        <end position="164"/>
    </location>
</feature>
<sequence length="520" mass="53544">MSLQISPTKVVPTSENWHSSASRSGGAGNQGIEAILQKILRLLQQLASNQNGGSQSGESNGGGSKGHHSHASHHEHKYARDANQDDASSGDNGNRTSANNGAANDPNTHSSKSSASPTDNAHGNKNSGANDRRVSATPTTSTAAPQYVASGPQATPSSTAASSGDHSRETLAAGHGWGAQNGGVTGGSKADAAHVYTVSTREQLLAALGGNNATNGSNATPKIIQIKGNIDLNVDSNGKELAKGDFANEKAQLAHDMLNVGSNTTIIGLGANAGISGGGFNLSNQHNIIVRNLAMTSPFDFFPGKDAEGNPHGRVYSIEAKGTQNLWVDHNTFKDGATPSGAISGDQLDFTDGANYATVSYNQFQSHNKSILIGSSDGMTSDRGKLNVTIDHNLFAGVSQRDPRVRFGNVEVANNLYQDSSSQANRFQYNLGVGVESKITSQNNAFETNGVNEENLVKRFGASGHLTDSGSLVNGRSVNLSSSPTGSGPGAGSIAHLDPTNEVAAIVLAQSGAGKIDLGA</sequence>
<dbReference type="EMBL" id="FRAB01000011">
    <property type="protein sequence ID" value="SHK01200.1"/>
    <property type="molecule type" value="Genomic_DNA"/>
</dbReference>
<feature type="compositionally biased region" description="Polar residues" evidence="3">
    <location>
        <begin position="1"/>
        <end position="23"/>
    </location>
</feature>
<organism evidence="5 6">
    <name type="scientific">Paraburkholderia terricola</name>
    <dbReference type="NCBI Taxonomy" id="169427"/>
    <lineage>
        <taxon>Bacteria</taxon>
        <taxon>Pseudomonadati</taxon>
        <taxon>Pseudomonadota</taxon>
        <taxon>Betaproteobacteria</taxon>
        <taxon>Burkholderiales</taxon>
        <taxon>Burkholderiaceae</taxon>
        <taxon>Paraburkholderia</taxon>
    </lineage>
</organism>
<evidence type="ECO:0000256" key="3">
    <source>
        <dbReference type="SAM" id="MobiDB-lite"/>
    </source>
</evidence>
<dbReference type="SUPFAM" id="SSF51126">
    <property type="entry name" value="Pectin lyase-like"/>
    <property type="match status" value="1"/>
</dbReference>
<dbReference type="Proteomes" id="UP000184395">
    <property type="component" value="Unassembled WGS sequence"/>
</dbReference>
<keyword evidence="2" id="KW-0964">Secreted</keyword>
<feature type="region of interest" description="Disordered" evidence="3">
    <location>
        <begin position="47"/>
        <end position="189"/>
    </location>
</feature>
<feature type="compositionally biased region" description="Basic residues" evidence="3">
    <location>
        <begin position="65"/>
        <end position="77"/>
    </location>
</feature>
<evidence type="ECO:0000256" key="1">
    <source>
        <dbReference type="ARBA" id="ARBA00023239"/>
    </source>
</evidence>
<accession>A0A1M6NZW1</accession>
<protein>
    <submittedName>
        <fullName evidence="5">Pectate lyase</fullName>
    </submittedName>
</protein>
<feature type="region of interest" description="Disordered" evidence="3">
    <location>
        <begin position="475"/>
        <end position="495"/>
    </location>
</feature>
<dbReference type="SMART" id="SM00656">
    <property type="entry name" value="Amb_all"/>
    <property type="match status" value="1"/>
</dbReference>
<feature type="compositionally biased region" description="Low complexity" evidence="3">
    <location>
        <begin position="47"/>
        <end position="58"/>
    </location>
</feature>
<dbReference type="GO" id="GO:0030570">
    <property type="term" value="F:pectate lyase activity"/>
    <property type="evidence" value="ECO:0007669"/>
    <property type="project" value="InterPro"/>
</dbReference>
<dbReference type="Pfam" id="PF00544">
    <property type="entry name" value="Pectate_lyase_4"/>
    <property type="match status" value="1"/>
</dbReference>
<name>A0A1M6NZW1_9BURK</name>
<keyword evidence="1 2" id="KW-0456">Lyase</keyword>
<proteinExistence type="inferred from homology"/>
<feature type="compositionally biased region" description="Polar residues" evidence="3">
    <location>
        <begin position="85"/>
        <end position="129"/>
    </location>
</feature>
<dbReference type="InterPro" id="IPR012334">
    <property type="entry name" value="Pectin_lyas_fold"/>
</dbReference>
<evidence type="ECO:0000256" key="2">
    <source>
        <dbReference type="RuleBase" id="RU361173"/>
    </source>
</evidence>
<dbReference type="Gene3D" id="2.160.20.10">
    <property type="entry name" value="Single-stranded right-handed beta-helix, Pectin lyase-like"/>
    <property type="match status" value="1"/>
</dbReference>
<dbReference type="STRING" id="169427.SAMN05192548_1011149"/>
<dbReference type="AlphaFoldDB" id="A0A1M6NZW1"/>
<reference evidence="5 6" key="1">
    <citation type="submission" date="2016-11" db="EMBL/GenBank/DDBJ databases">
        <authorList>
            <person name="Jaros S."/>
            <person name="Januszkiewicz K."/>
            <person name="Wedrychowicz H."/>
        </authorList>
    </citation>
    <scope>NUCLEOTIDE SEQUENCE [LARGE SCALE GENOMIC DNA]</scope>
    <source>
        <strain evidence="5 6">LMG 20594</strain>
    </source>
</reference>
<comment type="subcellular location">
    <subcellularLocation>
        <location evidence="2">Secreted</location>
    </subcellularLocation>
</comment>
<evidence type="ECO:0000313" key="6">
    <source>
        <dbReference type="Proteomes" id="UP000184395"/>
    </source>
</evidence>
<feature type="region of interest" description="Disordered" evidence="3">
    <location>
        <begin position="1"/>
        <end position="29"/>
    </location>
</feature>
<keyword evidence="2" id="KW-0624">Polysaccharide degradation</keyword>
<dbReference type="PANTHER" id="PTHR31683:SF18">
    <property type="entry name" value="PECTATE LYASE 21-RELATED"/>
    <property type="match status" value="1"/>
</dbReference>
<evidence type="ECO:0000313" key="5">
    <source>
        <dbReference type="EMBL" id="SHK01200.1"/>
    </source>
</evidence>
<evidence type="ECO:0000259" key="4">
    <source>
        <dbReference type="SMART" id="SM00656"/>
    </source>
</evidence>
<dbReference type="InterPro" id="IPR045032">
    <property type="entry name" value="PEL"/>
</dbReference>
<dbReference type="GO" id="GO:0000272">
    <property type="term" value="P:polysaccharide catabolic process"/>
    <property type="evidence" value="ECO:0007669"/>
    <property type="project" value="UniProtKB-KW"/>
</dbReference>